<feature type="chain" id="PRO_5014811475" evidence="2">
    <location>
        <begin position="24"/>
        <end position="70"/>
    </location>
</feature>
<feature type="signal peptide" evidence="2">
    <location>
        <begin position="1"/>
        <end position="23"/>
    </location>
</feature>
<feature type="compositionally biased region" description="Basic and acidic residues" evidence="1">
    <location>
        <begin position="60"/>
        <end position="70"/>
    </location>
</feature>
<keyword evidence="2" id="KW-0732">Signal</keyword>
<accession>A0A2M3ZW73</accession>
<evidence type="ECO:0000256" key="2">
    <source>
        <dbReference type="SAM" id="SignalP"/>
    </source>
</evidence>
<dbReference type="AlphaFoldDB" id="A0A2M3ZW73"/>
<protein>
    <submittedName>
        <fullName evidence="3">Putative secreted peptide</fullName>
    </submittedName>
</protein>
<proteinExistence type="predicted"/>
<dbReference type="PROSITE" id="PS51257">
    <property type="entry name" value="PROKAR_LIPOPROTEIN"/>
    <property type="match status" value="1"/>
</dbReference>
<feature type="region of interest" description="Disordered" evidence="1">
    <location>
        <begin position="46"/>
        <end position="70"/>
    </location>
</feature>
<evidence type="ECO:0000256" key="1">
    <source>
        <dbReference type="SAM" id="MobiDB-lite"/>
    </source>
</evidence>
<organism evidence="3">
    <name type="scientific">Anopheles braziliensis</name>
    <dbReference type="NCBI Taxonomy" id="58242"/>
    <lineage>
        <taxon>Eukaryota</taxon>
        <taxon>Metazoa</taxon>
        <taxon>Ecdysozoa</taxon>
        <taxon>Arthropoda</taxon>
        <taxon>Hexapoda</taxon>
        <taxon>Insecta</taxon>
        <taxon>Pterygota</taxon>
        <taxon>Neoptera</taxon>
        <taxon>Endopterygota</taxon>
        <taxon>Diptera</taxon>
        <taxon>Nematocera</taxon>
        <taxon>Culicoidea</taxon>
        <taxon>Culicidae</taxon>
        <taxon>Anophelinae</taxon>
        <taxon>Anopheles</taxon>
    </lineage>
</organism>
<evidence type="ECO:0000313" key="3">
    <source>
        <dbReference type="EMBL" id="MBW32806.1"/>
    </source>
</evidence>
<dbReference type="EMBL" id="GGFM01012055">
    <property type="protein sequence ID" value="MBW32806.1"/>
    <property type="molecule type" value="Transcribed_RNA"/>
</dbReference>
<reference evidence="3" key="1">
    <citation type="submission" date="2018-01" db="EMBL/GenBank/DDBJ databases">
        <title>An insight into the sialome of Amazonian anophelines.</title>
        <authorList>
            <person name="Ribeiro J.M."/>
            <person name="Scarpassa V."/>
            <person name="Calvo E."/>
        </authorList>
    </citation>
    <scope>NUCLEOTIDE SEQUENCE</scope>
    <source>
        <tissue evidence="3">Salivary glands</tissue>
    </source>
</reference>
<name>A0A2M3ZW73_9DIPT</name>
<sequence length="70" mass="7702">MENRGKWWQRWSGSLRFLSPSLSLSCACSLQRDAAGSHVGTIQLLQDQAPTGSSSSSPEATERSKFEMNI</sequence>